<feature type="region of interest" description="Disordered" evidence="1">
    <location>
        <begin position="241"/>
        <end position="296"/>
    </location>
</feature>
<dbReference type="Proteomes" id="UP000627934">
    <property type="component" value="Unassembled WGS sequence"/>
</dbReference>
<evidence type="ECO:0000259" key="2">
    <source>
        <dbReference type="Pfam" id="PF20516"/>
    </source>
</evidence>
<sequence length="373" mass="41850">MVDLREVSFTTVAKTCEVLGGELEELLEKLVDIKTSVALVPRAMKPHVEKSDFKYQVRDYHYEVEPTAPPNKYEVKRKFDHMAEIIEATVEYRMHGTVHEDQWNAGVHFPVLKMVAESKMTREVFSIKSVEIEPSIFLYAPAQPTAEEVGNTSIDFGVVLKPSGELQKSIKTGGRVDKNRNNGVVEANTANPTYYELLRQNPIFVPVETMPIDGDYADGKLQLVKWSKAIIGKLRSMKDSAVEERASKMTEKPTEEEAEKMTRKAAEEGDEKASGNGSTPTENPTQDDTQESKSYSSGLPVCVGILIQAERWEVMFLKMHDDGKWTLVSGVDIGGTLQFVDFCKLLKCLDLIYESREGAFFDFYMALGQILAV</sequence>
<dbReference type="Pfam" id="PF20516">
    <property type="entry name" value="PDDEXK_12"/>
    <property type="match status" value="1"/>
</dbReference>
<dbReference type="EMBL" id="MDYX01000037">
    <property type="protein sequence ID" value="KAF9630227.1"/>
    <property type="molecule type" value="Genomic_DNA"/>
</dbReference>
<accession>A0A8H7IRY5</accession>
<feature type="compositionally biased region" description="Polar residues" evidence="1">
    <location>
        <begin position="275"/>
        <end position="296"/>
    </location>
</feature>
<feature type="domain" description="PD-(D/E)XK nuclease-like" evidence="2">
    <location>
        <begin position="57"/>
        <end position="351"/>
    </location>
</feature>
<comment type="caution">
    <text evidence="3">The sequence shown here is derived from an EMBL/GenBank/DDBJ whole genome shotgun (WGS) entry which is preliminary data.</text>
</comment>
<organism evidence="3 4">
    <name type="scientific">Lasiodiplodia theobromae</name>
    <dbReference type="NCBI Taxonomy" id="45133"/>
    <lineage>
        <taxon>Eukaryota</taxon>
        <taxon>Fungi</taxon>
        <taxon>Dikarya</taxon>
        <taxon>Ascomycota</taxon>
        <taxon>Pezizomycotina</taxon>
        <taxon>Dothideomycetes</taxon>
        <taxon>Dothideomycetes incertae sedis</taxon>
        <taxon>Botryosphaeriales</taxon>
        <taxon>Botryosphaeriaceae</taxon>
        <taxon>Lasiodiplodia</taxon>
    </lineage>
</organism>
<evidence type="ECO:0000313" key="4">
    <source>
        <dbReference type="Proteomes" id="UP000627934"/>
    </source>
</evidence>
<name>A0A8H7IRY5_9PEZI</name>
<reference evidence="3" key="2">
    <citation type="journal article" date="2018" name="DNA Res.">
        <title>Comparative genome and transcriptome analyses reveal adaptations to opportunistic infections in woody plant degrading pathogens of Botryosphaeriaceae.</title>
        <authorList>
            <person name="Yan J.Y."/>
            <person name="Zhao W.S."/>
            <person name="Chen Z."/>
            <person name="Xing Q.K."/>
            <person name="Zhang W."/>
            <person name="Chethana K.W.T."/>
            <person name="Xue M.F."/>
            <person name="Xu J.P."/>
            <person name="Phillips A.J.L."/>
            <person name="Wang Y."/>
            <person name="Liu J.H."/>
            <person name="Liu M."/>
            <person name="Zhou Y."/>
            <person name="Jayawardena R.S."/>
            <person name="Manawasinghe I.S."/>
            <person name="Huang J.B."/>
            <person name="Qiao G.H."/>
            <person name="Fu C.Y."/>
            <person name="Guo F.F."/>
            <person name="Dissanayake A.J."/>
            <person name="Peng Y.L."/>
            <person name="Hyde K.D."/>
            <person name="Li X.H."/>
        </authorList>
    </citation>
    <scope>NUCLEOTIDE SEQUENCE</scope>
    <source>
        <strain evidence="3">CSS-01s</strain>
    </source>
</reference>
<gene>
    <name evidence="3" type="ORF">BFW01_g408</name>
</gene>
<proteinExistence type="predicted"/>
<feature type="compositionally biased region" description="Basic and acidic residues" evidence="1">
    <location>
        <begin position="241"/>
        <end position="273"/>
    </location>
</feature>
<evidence type="ECO:0000256" key="1">
    <source>
        <dbReference type="SAM" id="MobiDB-lite"/>
    </source>
</evidence>
<evidence type="ECO:0000313" key="3">
    <source>
        <dbReference type="EMBL" id="KAF9630227.1"/>
    </source>
</evidence>
<protein>
    <recommendedName>
        <fullName evidence="2">PD-(D/E)XK nuclease-like domain-containing protein</fullName>
    </recommendedName>
</protein>
<reference evidence="3" key="1">
    <citation type="submission" date="2016-08" db="EMBL/GenBank/DDBJ databases">
        <authorList>
            <person name="Yan J."/>
        </authorList>
    </citation>
    <scope>NUCLEOTIDE SEQUENCE</scope>
    <source>
        <strain evidence="3">CSS-01s</strain>
    </source>
</reference>
<dbReference type="InterPro" id="IPR046797">
    <property type="entry name" value="PDDEXK_12"/>
</dbReference>
<dbReference type="AlphaFoldDB" id="A0A8H7IRY5"/>